<keyword evidence="2" id="KW-1185">Reference proteome</keyword>
<reference evidence="1 2" key="1">
    <citation type="submission" date="2016-12" db="EMBL/GenBank/DDBJ databases">
        <title>Thioflexothrix psekupsii D3 genome sequencing and assembly.</title>
        <authorList>
            <person name="Fomenkov A."/>
            <person name="Vincze T."/>
            <person name="Grabovich M."/>
            <person name="Anton B.P."/>
            <person name="Dubinina G."/>
            <person name="Orlova M."/>
            <person name="Belousova E."/>
            <person name="Roberts R.J."/>
        </authorList>
    </citation>
    <scope>NUCLEOTIDE SEQUENCE [LARGE SCALE GENOMIC DNA]</scope>
    <source>
        <strain evidence="1">D3</strain>
    </source>
</reference>
<organism evidence="1 2">
    <name type="scientific">Thioflexithrix psekupsensis</name>
    <dbReference type="NCBI Taxonomy" id="1570016"/>
    <lineage>
        <taxon>Bacteria</taxon>
        <taxon>Pseudomonadati</taxon>
        <taxon>Pseudomonadota</taxon>
        <taxon>Gammaproteobacteria</taxon>
        <taxon>Thiotrichales</taxon>
        <taxon>Thioflexithrix</taxon>
    </lineage>
</organism>
<dbReference type="OrthoDB" id="399884at2"/>
<gene>
    <name evidence="1" type="ORF">TPSD3_10075</name>
</gene>
<name>A0A251X977_9GAMM</name>
<evidence type="ECO:0000313" key="1">
    <source>
        <dbReference type="EMBL" id="OUD14618.1"/>
    </source>
</evidence>
<dbReference type="InterPro" id="IPR029063">
    <property type="entry name" value="SAM-dependent_MTases_sf"/>
</dbReference>
<dbReference type="SUPFAM" id="SSF53335">
    <property type="entry name" value="S-adenosyl-L-methionine-dependent methyltransferases"/>
    <property type="match status" value="1"/>
</dbReference>
<comment type="caution">
    <text evidence="1">The sequence shown here is derived from an EMBL/GenBank/DDBJ whole genome shotgun (WGS) entry which is preliminary data.</text>
</comment>
<evidence type="ECO:0000313" key="2">
    <source>
        <dbReference type="Proteomes" id="UP000194798"/>
    </source>
</evidence>
<dbReference type="Gene3D" id="3.40.50.150">
    <property type="entry name" value="Vaccinia Virus protein VP39"/>
    <property type="match status" value="1"/>
</dbReference>
<sequence length="807" mass="93457">MKYINIREEELKNKIAQDYFGFYDCSKIIGNVDFCVTIRENNTIPSEQKSLLWAEAKTGASSIVRSLVQLILTIGKARTFDKFLPPPMLGAFDGEKIAFIPYNEIQDIFYQNDFNWNVAPSDYSTKEFQQIHAKVETTIDRESLLFHYQQDDKELHQFIKQNFVIGKLGLTKTKIDKNNFMVIYNKWLQTVKPTIAVNWDSAKKSGIIDGDFYLADLLSQENATLKEKLFVLLKRDCYELDRNIDAAGFGNHKTAQFNDKQIAHTQFWNRYERPPKEEYWDYIVNRRDLLVPQDIRERKGSFFTPQIWVELSQKYLADVLGENWQDEYTIWDCAAGTGNLLTGLTNKYNIWASTLDKQDVDVMKDRIANGANLLESHVFQFDFLNDEFTKLPAGLQAIINDPEKRKKLVIYINPPYAESNGKVSLTRSDVQISATHKRYAAQLEKVGAELYAQFIARIYFEIPNCFIAEFSKLKLLSGVNSKVFRSYFEAKLEKLFIVPADTFDNVKGTFPIGFFIWNTVIKKKFESFNADVFERDGNLSGSKVFYSYDNERGRINDWLGVFKNKSKENNIGFLMADAPDFQHNNLVCIRSDKPKGHGICFAVNQHSLQVACIYLAVRHCIETTWLNDRDQFLSPNDGWQTDTEFQNDCLTSTLFNSQNRISSNEGVNHWIPFTESEINARDKFASNFMTKFIQGKLKPEASKQMALEEHDLPLQIRTTPLKFSPEAEAVFKAGRELWVYYHQQENCNVNASLYDIRAHFQGRNNKGKMNNKSDDAVYMELIKNLRENIKQLQTKIAPKVFEYGFLK</sequence>
<dbReference type="EMBL" id="MSLT01000012">
    <property type="protein sequence ID" value="OUD14618.1"/>
    <property type="molecule type" value="Genomic_DNA"/>
</dbReference>
<protein>
    <submittedName>
        <fullName evidence="1">Uncharacterized protein</fullName>
    </submittedName>
</protein>
<dbReference type="AlphaFoldDB" id="A0A251X977"/>
<dbReference type="Proteomes" id="UP000194798">
    <property type="component" value="Unassembled WGS sequence"/>
</dbReference>
<accession>A0A251X977</accession>
<proteinExistence type="predicted"/>